<feature type="compositionally biased region" description="Acidic residues" evidence="1">
    <location>
        <begin position="906"/>
        <end position="920"/>
    </location>
</feature>
<comment type="caution">
    <text evidence="2">The sequence shown here is derived from an EMBL/GenBank/DDBJ whole genome shotgun (WGS) entry which is preliminary data.</text>
</comment>
<feature type="region of interest" description="Disordered" evidence="1">
    <location>
        <begin position="867"/>
        <end position="948"/>
    </location>
</feature>
<evidence type="ECO:0000313" key="2">
    <source>
        <dbReference type="EMBL" id="CAJ1384510.1"/>
    </source>
</evidence>
<evidence type="ECO:0000313" key="3">
    <source>
        <dbReference type="Proteomes" id="UP001178507"/>
    </source>
</evidence>
<organism evidence="2 3">
    <name type="scientific">Effrenium voratum</name>
    <dbReference type="NCBI Taxonomy" id="2562239"/>
    <lineage>
        <taxon>Eukaryota</taxon>
        <taxon>Sar</taxon>
        <taxon>Alveolata</taxon>
        <taxon>Dinophyceae</taxon>
        <taxon>Suessiales</taxon>
        <taxon>Symbiodiniaceae</taxon>
        <taxon>Effrenium</taxon>
    </lineage>
</organism>
<reference evidence="2" key="1">
    <citation type="submission" date="2023-08" db="EMBL/GenBank/DDBJ databases">
        <authorList>
            <person name="Chen Y."/>
            <person name="Shah S."/>
            <person name="Dougan E. K."/>
            <person name="Thang M."/>
            <person name="Chan C."/>
        </authorList>
    </citation>
    <scope>NUCLEOTIDE SEQUENCE</scope>
</reference>
<sequence length="948" mass="105252">MPARRQPGPTPPAKKLKTTNAALPADEEVNLAYYHAVQEDCHKILTHLGEDFPCQPAVAIAKANEESEGGIQEPYSSDAASRALGNQGAYVAAVNMFWMDFLKSPTPGVPLRRKSVEDLADYIWPQGALPSFLLKLLEVQAPASTTVAEVPQGLQMLSPEGYAHAALCACARDLPQHKEQWARILRSVPCAFVVVPSGGRDVWIHAWNKRNAITQDYESLSRTALQQAIEIATLKSRFEADEGRPLNNGDFFQLLTAQGLKKASSQDDLSPNLIANAIQVYEKIRGPEMLEPLADLETRYGSKSCLNEMCNLHALAQKPKPEARVFVLQGIHDLVVRGLVNNEDITKTSLRGDKSNAGWIALLELKRNCLQHWLTIELPKAKVADKDRMLLKEKLASHKAYRENLCGEDVSWQGGLARSSLEALQLLEKLVFNKHYDNGLKGMARAHKNAEEVTEHDSIREDWSKVVSMRENELMEEAVKDKMDQEAPEEEPTVLASMRKPPTAFSEHSLGYWTSLANTSVRRHVSFVVVPGTQGQMQRLVAQSSLKDLEREEGKKLVMVWLDTDLMGEAPGPKAQPGLRRSLPLEANGELRSIVHGTMQARGAQLKTAEGETTCPAPGELICVHDGGRKIMPEVRKLFRAMTSKGDILDCNEKQASIVFNEETIRVRKQRIKSSEAYTCQTSMSMFTRSILVPTMIPEKRRAHYQGYNTGDVIGWVDAVPANALWEAPRPVKEKVLGKKTLTLTAAEEGSSFAKKRILLHFQRLSKDQKQLRAAEGRLETVFSGTRLPQQFHSELLASLCCQGVVDLTPGQGFLEQACLDARVPVLAVCLSEAHAEALEERLTKYCLSKFVEQGHTLYREGANKFLKPDGSIKEDKGDDEPEEVPKPKPKAKPKASKKKKRVDDDNSGDDEEPEDDTEAGDTKKPPPKKKKSKKEDAEASSGSEELW</sequence>
<feature type="compositionally biased region" description="Basic residues" evidence="1">
    <location>
        <begin position="888"/>
        <end position="901"/>
    </location>
</feature>
<evidence type="ECO:0000256" key="1">
    <source>
        <dbReference type="SAM" id="MobiDB-lite"/>
    </source>
</evidence>
<keyword evidence="3" id="KW-1185">Reference proteome</keyword>
<name>A0AA36MST4_9DINO</name>
<dbReference type="Proteomes" id="UP001178507">
    <property type="component" value="Unassembled WGS sequence"/>
</dbReference>
<gene>
    <name evidence="2" type="ORF">EVOR1521_LOCUS11374</name>
</gene>
<proteinExistence type="predicted"/>
<dbReference type="EMBL" id="CAUJNA010001116">
    <property type="protein sequence ID" value="CAJ1384510.1"/>
    <property type="molecule type" value="Genomic_DNA"/>
</dbReference>
<feature type="compositionally biased region" description="Basic and acidic residues" evidence="1">
    <location>
        <begin position="867"/>
        <end position="877"/>
    </location>
</feature>
<accession>A0AA36MST4</accession>
<protein>
    <submittedName>
        <fullName evidence="2">Uncharacterized protein</fullName>
    </submittedName>
</protein>
<dbReference type="AlphaFoldDB" id="A0AA36MST4"/>